<sequence>MGSLGLATQPVWLLYSMLLVSPPFPQLEGKTYLPCSSWCQQPGRGWHNHCQPPKLS</sequence>
<name>A6K3M0_RAT</name>
<reference evidence="2 3" key="1">
    <citation type="submission" date="2005-09" db="EMBL/GenBank/DDBJ databases">
        <authorList>
            <person name="Mural R.J."/>
            <person name="Li P.W."/>
            <person name="Adams M.D."/>
            <person name="Amanatides P.G."/>
            <person name="Baden-Tillson H."/>
            <person name="Barnstead M."/>
            <person name="Chin S.H."/>
            <person name="Dew I."/>
            <person name="Evans C.A."/>
            <person name="Ferriera S."/>
            <person name="Flanigan M."/>
            <person name="Fosler C."/>
            <person name="Glodek A."/>
            <person name="Gu Z."/>
            <person name="Holt R.A."/>
            <person name="Jennings D."/>
            <person name="Kraft C.L."/>
            <person name="Lu F."/>
            <person name="Nguyen T."/>
            <person name="Nusskern D.R."/>
            <person name="Pfannkoch C.M."/>
            <person name="Sitter C."/>
            <person name="Sutton G.G."/>
            <person name="Venter J.C."/>
            <person name="Wang Z."/>
            <person name="Woodage T."/>
            <person name="Zheng X.H."/>
            <person name="Zhong F."/>
        </authorList>
    </citation>
    <scope>NUCLEOTIDE SEQUENCE [LARGE SCALE GENOMIC DNA]</scope>
    <source>
        <strain>BN</strain>
        <strain evidence="3">Sprague-Dawley</strain>
    </source>
</reference>
<dbReference type="EMBL" id="CH474015">
    <property type="protein sequence ID" value="EDL85480.1"/>
    <property type="molecule type" value="Genomic_DNA"/>
</dbReference>
<dbReference type="Proteomes" id="UP000234681">
    <property type="component" value="Chromosome 2"/>
</dbReference>
<protein>
    <submittedName>
        <fullName evidence="2">RCG51968</fullName>
    </submittedName>
</protein>
<evidence type="ECO:0000256" key="1">
    <source>
        <dbReference type="SAM" id="SignalP"/>
    </source>
</evidence>
<evidence type="ECO:0000313" key="2">
    <source>
        <dbReference type="EMBL" id="EDL85480.1"/>
    </source>
</evidence>
<gene>
    <name evidence="2" type="ORF">rCG_51968</name>
</gene>
<dbReference type="AlphaFoldDB" id="A6K3M0"/>
<feature type="chain" id="PRO_5039922540" evidence="1">
    <location>
        <begin position="30"/>
        <end position="56"/>
    </location>
</feature>
<proteinExistence type="predicted"/>
<evidence type="ECO:0000313" key="3">
    <source>
        <dbReference type="Proteomes" id="UP000234681"/>
    </source>
</evidence>
<organism evidence="2 3">
    <name type="scientific">Rattus norvegicus</name>
    <name type="common">Rat</name>
    <dbReference type="NCBI Taxonomy" id="10116"/>
    <lineage>
        <taxon>Eukaryota</taxon>
        <taxon>Metazoa</taxon>
        <taxon>Chordata</taxon>
        <taxon>Craniata</taxon>
        <taxon>Vertebrata</taxon>
        <taxon>Euteleostomi</taxon>
        <taxon>Mammalia</taxon>
        <taxon>Eutheria</taxon>
        <taxon>Euarchontoglires</taxon>
        <taxon>Glires</taxon>
        <taxon>Rodentia</taxon>
        <taxon>Myomorpha</taxon>
        <taxon>Muroidea</taxon>
        <taxon>Muridae</taxon>
        <taxon>Murinae</taxon>
        <taxon>Rattus</taxon>
    </lineage>
</organism>
<feature type="signal peptide" evidence="1">
    <location>
        <begin position="1"/>
        <end position="29"/>
    </location>
</feature>
<keyword evidence="1" id="KW-0732">Signal</keyword>
<accession>A6K3M0</accession>